<reference evidence="3" key="1">
    <citation type="submission" date="2020-06" db="EMBL/GenBank/DDBJ databases">
        <authorList>
            <person name="Li T."/>
            <person name="Hu X."/>
            <person name="Zhang T."/>
            <person name="Song X."/>
            <person name="Zhang H."/>
            <person name="Dai N."/>
            <person name="Sheng W."/>
            <person name="Hou X."/>
            <person name="Wei L."/>
        </authorList>
    </citation>
    <scope>NUCLEOTIDE SEQUENCE</scope>
    <source>
        <strain evidence="3">G02</strain>
        <tissue evidence="3">Leaf</tissue>
    </source>
</reference>
<dbReference type="EMBL" id="JACGWJ010000029">
    <property type="protein sequence ID" value="KAL0303369.1"/>
    <property type="molecule type" value="Genomic_DNA"/>
</dbReference>
<dbReference type="InterPro" id="IPR043502">
    <property type="entry name" value="DNA/RNA_pol_sf"/>
</dbReference>
<accession>A0AAW2KAF2</accession>
<dbReference type="SUPFAM" id="SSF56672">
    <property type="entry name" value="DNA/RNA polymerases"/>
    <property type="match status" value="1"/>
</dbReference>
<comment type="caution">
    <text evidence="3">The sequence shown here is derived from an EMBL/GenBank/DDBJ whole genome shotgun (WGS) entry which is preliminary data.</text>
</comment>
<reference evidence="3" key="2">
    <citation type="journal article" date="2024" name="Plant">
        <title>Genomic evolution and insights into agronomic trait innovations of Sesamum species.</title>
        <authorList>
            <person name="Miao H."/>
            <person name="Wang L."/>
            <person name="Qu L."/>
            <person name="Liu H."/>
            <person name="Sun Y."/>
            <person name="Le M."/>
            <person name="Wang Q."/>
            <person name="Wei S."/>
            <person name="Zheng Y."/>
            <person name="Lin W."/>
            <person name="Duan Y."/>
            <person name="Cao H."/>
            <person name="Xiong S."/>
            <person name="Wang X."/>
            <person name="Wei L."/>
            <person name="Li C."/>
            <person name="Ma Q."/>
            <person name="Ju M."/>
            <person name="Zhao R."/>
            <person name="Li G."/>
            <person name="Mu C."/>
            <person name="Tian Q."/>
            <person name="Mei H."/>
            <person name="Zhang T."/>
            <person name="Gao T."/>
            <person name="Zhang H."/>
        </authorList>
    </citation>
    <scope>NUCLEOTIDE SEQUENCE</scope>
    <source>
        <strain evidence="3">G02</strain>
    </source>
</reference>
<protein>
    <submittedName>
        <fullName evidence="3">Retrovirus-related Pol polyprotein from transposon RE1</fullName>
    </submittedName>
</protein>
<evidence type="ECO:0000256" key="1">
    <source>
        <dbReference type="SAM" id="MobiDB-lite"/>
    </source>
</evidence>
<proteinExistence type="predicted"/>
<dbReference type="Pfam" id="PF07727">
    <property type="entry name" value="RVT_2"/>
    <property type="match status" value="1"/>
</dbReference>
<sequence>MSMEQVGDRRIDETRSDDLTQIEARHSQRVRRQPKHFEEYEIDLPPSIAQSQSAPHSGNSVVYPLPHYVSYDKFSQSQKAFLAAITSYDEPKSFFQAIKHEHWKEAMKKEIEALEKNETWTLEPLPQGKHAIDSKWVYKIKHDWWLKGLHRCLLSVAAKKNWEIHQLDVNNAFLHGDLDEEVYMRIPQGFSKEGETRVCKLKKSLYGLRQASRNWYHKFAKALINVEFQQSRVDHSLFTYKSGESFVVALIYVDDVILTGNDANKIKEAKVYLNKNFGIKDLGPLKYFLGIEVARSPQSIVLSQRKYTLDILQEAGMLGCKPSPFPMEQNYKLRLDHDGPRTDAARYKRLIGRLLYLTVTRPDITFAVNVLSQFVASPQQTHMSAAERVLRYLKLAPGQGIMLTAMGNSTLEAYCDADWGGCQITRRSCTGYFITLGGSPISWRTKKQTVIAKSSAEAEYRAMAMTVSEIVWLRWLLTELQTPQMDPTTLFCDNQAALHIAMNPVFHERTKHVEMDCYFVRERVQSREIMPMKISSGGQLADIFTKALGKDRFRSLLVKLGIADLHAPT</sequence>
<feature type="domain" description="Reverse transcriptase Ty1/copia-type" evidence="2">
    <location>
        <begin position="151"/>
        <end position="328"/>
    </location>
</feature>
<dbReference type="CDD" id="cd09272">
    <property type="entry name" value="RNase_HI_RT_Ty1"/>
    <property type="match status" value="1"/>
</dbReference>
<evidence type="ECO:0000313" key="3">
    <source>
        <dbReference type="EMBL" id="KAL0303369.1"/>
    </source>
</evidence>
<evidence type="ECO:0000259" key="2">
    <source>
        <dbReference type="Pfam" id="PF07727"/>
    </source>
</evidence>
<name>A0AAW2KAF2_SESRA</name>
<gene>
    <name evidence="3" type="ORF">Sradi_6205000</name>
</gene>
<organism evidence="3">
    <name type="scientific">Sesamum radiatum</name>
    <name type="common">Black benniseed</name>
    <dbReference type="NCBI Taxonomy" id="300843"/>
    <lineage>
        <taxon>Eukaryota</taxon>
        <taxon>Viridiplantae</taxon>
        <taxon>Streptophyta</taxon>
        <taxon>Embryophyta</taxon>
        <taxon>Tracheophyta</taxon>
        <taxon>Spermatophyta</taxon>
        <taxon>Magnoliopsida</taxon>
        <taxon>eudicotyledons</taxon>
        <taxon>Gunneridae</taxon>
        <taxon>Pentapetalae</taxon>
        <taxon>asterids</taxon>
        <taxon>lamiids</taxon>
        <taxon>Lamiales</taxon>
        <taxon>Pedaliaceae</taxon>
        <taxon>Sesamum</taxon>
    </lineage>
</organism>
<dbReference type="PANTHER" id="PTHR11439:SF501">
    <property type="entry name" value="RNA-DIRECTED DNA POLYMERASE"/>
    <property type="match status" value="1"/>
</dbReference>
<feature type="compositionally biased region" description="Basic and acidic residues" evidence="1">
    <location>
        <begin position="1"/>
        <end position="26"/>
    </location>
</feature>
<dbReference type="AlphaFoldDB" id="A0AAW2KAF2"/>
<dbReference type="PANTHER" id="PTHR11439">
    <property type="entry name" value="GAG-POL-RELATED RETROTRANSPOSON"/>
    <property type="match status" value="1"/>
</dbReference>
<dbReference type="InterPro" id="IPR013103">
    <property type="entry name" value="RVT_2"/>
</dbReference>
<feature type="region of interest" description="Disordered" evidence="1">
    <location>
        <begin position="1"/>
        <end position="35"/>
    </location>
</feature>